<organism evidence="7 8">
    <name type="scientific">Oxobacter pfennigii</name>
    <dbReference type="NCBI Taxonomy" id="36849"/>
    <lineage>
        <taxon>Bacteria</taxon>
        <taxon>Bacillati</taxon>
        <taxon>Bacillota</taxon>
        <taxon>Clostridia</taxon>
        <taxon>Eubacteriales</taxon>
        <taxon>Clostridiaceae</taxon>
        <taxon>Oxobacter</taxon>
    </lineage>
</organism>
<evidence type="ECO:0000256" key="6">
    <source>
        <dbReference type="SAM" id="Phobius"/>
    </source>
</evidence>
<dbReference type="EMBL" id="LKET01000026">
    <property type="protein sequence ID" value="KPU45305.1"/>
    <property type="molecule type" value="Genomic_DNA"/>
</dbReference>
<dbReference type="OrthoDB" id="7874789at2"/>
<feature type="transmembrane region" description="Helical" evidence="6">
    <location>
        <begin position="65"/>
        <end position="83"/>
    </location>
</feature>
<evidence type="ECO:0000256" key="3">
    <source>
        <dbReference type="ARBA" id="ARBA00022692"/>
    </source>
</evidence>
<gene>
    <name evidence="7" type="primary">leuE</name>
    <name evidence="7" type="ORF">OXPF_11980</name>
</gene>
<keyword evidence="5 6" id="KW-0472">Membrane</keyword>
<keyword evidence="2" id="KW-1003">Cell membrane</keyword>
<name>A0A0P8W9I9_9CLOT</name>
<keyword evidence="4 6" id="KW-1133">Transmembrane helix</keyword>
<comment type="caution">
    <text evidence="7">The sequence shown here is derived from an EMBL/GenBank/DDBJ whole genome shotgun (WGS) entry which is preliminary data.</text>
</comment>
<dbReference type="GO" id="GO:0015171">
    <property type="term" value="F:amino acid transmembrane transporter activity"/>
    <property type="evidence" value="ECO:0007669"/>
    <property type="project" value="TreeGrafter"/>
</dbReference>
<keyword evidence="8" id="KW-1185">Reference proteome</keyword>
<evidence type="ECO:0000256" key="2">
    <source>
        <dbReference type="ARBA" id="ARBA00022475"/>
    </source>
</evidence>
<keyword evidence="3 6" id="KW-0812">Transmembrane</keyword>
<dbReference type="Proteomes" id="UP000050326">
    <property type="component" value="Unassembled WGS sequence"/>
</dbReference>
<accession>A0A0P8W9I9</accession>
<feature type="transmembrane region" description="Helical" evidence="6">
    <location>
        <begin position="140"/>
        <end position="161"/>
    </location>
</feature>
<dbReference type="PANTHER" id="PTHR30086:SF20">
    <property type="entry name" value="ARGININE EXPORTER PROTEIN ARGO-RELATED"/>
    <property type="match status" value="1"/>
</dbReference>
<evidence type="ECO:0000313" key="7">
    <source>
        <dbReference type="EMBL" id="KPU45305.1"/>
    </source>
</evidence>
<comment type="subcellular location">
    <subcellularLocation>
        <location evidence="1">Cell membrane</location>
        <topology evidence="1">Multi-pass membrane protein</topology>
    </subcellularLocation>
</comment>
<dbReference type="PANTHER" id="PTHR30086">
    <property type="entry name" value="ARGININE EXPORTER PROTEIN ARGO"/>
    <property type="match status" value="1"/>
</dbReference>
<dbReference type="STRING" id="36849.OXPF_11980"/>
<evidence type="ECO:0000313" key="8">
    <source>
        <dbReference type="Proteomes" id="UP000050326"/>
    </source>
</evidence>
<feature type="transmembrane region" description="Helical" evidence="6">
    <location>
        <begin position="6"/>
        <end position="28"/>
    </location>
</feature>
<dbReference type="Pfam" id="PF01810">
    <property type="entry name" value="LysE"/>
    <property type="match status" value="1"/>
</dbReference>
<dbReference type="InterPro" id="IPR001123">
    <property type="entry name" value="LeuE-type"/>
</dbReference>
<proteinExistence type="predicted"/>
<reference evidence="7 8" key="1">
    <citation type="submission" date="2015-09" db="EMBL/GenBank/DDBJ databases">
        <title>Genome sequence of Oxobacter pfennigii DSM 3222.</title>
        <authorList>
            <person name="Poehlein A."/>
            <person name="Bengelsdorf F.R."/>
            <person name="Schiel-Bengelsdorf B."/>
            <person name="Duerre P."/>
            <person name="Daniel R."/>
        </authorList>
    </citation>
    <scope>NUCLEOTIDE SEQUENCE [LARGE SCALE GENOMIC DNA]</scope>
    <source>
        <strain evidence="7 8">DSM 3222</strain>
    </source>
</reference>
<sequence>MFFEGLFFGLMLQIAIGPVCLSVLLLSLSKGFREGMKMSLGVAVVDGLYIIASLLGMAALLKIDILNKVVLSVGGFVLIYFGLSYFKKQGKNDTVIKQADRNSFLYGIKLTLTNPLTILFWSGVFGSLMASNKLSGAASILAYSAGCVMATVLFLGLISAGGKYASKLLNPKIIKVMGYGVGLYLVYFGLSMFTKLKN</sequence>
<dbReference type="AlphaFoldDB" id="A0A0P8W9I9"/>
<feature type="transmembrane region" description="Helical" evidence="6">
    <location>
        <begin position="173"/>
        <end position="193"/>
    </location>
</feature>
<feature type="transmembrane region" description="Helical" evidence="6">
    <location>
        <begin position="104"/>
        <end position="128"/>
    </location>
</feature>
<dbReference type="RefSeq" id="WP_054874291.1">
    <property type="nucleotide sequence ID" value="NZ_LKET01000026.1"/>
</dbReference>
<evidence type="ECO:0000256" key="5">
    <source>
        <dbReference type="ARBA" id="ARBA00023136"/>
    </source>
</evidence>
<evidence type="ECO:0000256" key="1">
    <source>
        <dbReference type="ARBA" id="ARBA00004651"/>
    </source>
</evidence>
<feature type="transmembrane region" description="Helical" evidence="6">
    <location>
        <begin position="40"/>
        <end position="59"/>
    </location>
</feature>
<evidence type="ECO:0000256" key="4">
    <source>
        <dbReference type="ARBA" id="ARBA00022989"/>
    </source>
</evidence>
<dbReference type="GO" id="GO:0005886">
    <property type="term" value="C:plasma membrane"/>
    <property type="evidence" value="ECO:0007669"/>
    <property type="project" value="UniProtKB-SubCell"/>
</dbReference>
<protein>
    <submittedName>
        <fullName evidence="7">Leucine efflux protein</fullName>
    </submittedName>
</protein>